<dbReference type="GO" id="GO:0050660">
    <property type="term" value="F:flavin adenine dinucleotide binding"/>
    <property type="evidence" value="ECO:0007669"/>
    <property type="project" value="UniProtKB-UniRule"/>
</dbReference>
<keyword evidence="3" id="KW-1185">Reference proteome</keyword>
<proteinExistence type="predicted"/>
<dbReference type="Gene3D" id="3.30.1360.170">
    <property type="match status" value="1"/>
</dbReference>
<protein>
    <recommendedName>
        <fullName evidence="1">FAD-dependent thymidylate synthase</fullName>
        <ecNumber evidence="1">2.1.1.148</ecNumber>
    </recommendedName>
</protein>
<dbReference type="InterPro" id="IPR003669">
    <property type="entry name" value="Thymidylate_synthase_ThyX"/>
</dbReference>
<dbReference type="EMBL" id="FQWY01000018">
    <property type="protein sequence ID" value="SHG91938.1"/>
    <property type="molecule type" value="Genomic_DNA"/>
</dbReference>
<accession>A0A1M5NR36</accession>
<dbReference type="OrthoDB" id="9780625at2"/>
<evidence type="ECO:0000313" key="3">
    <source>
        <dbReference type="Proteomes" id="UP000242329"/>
    </source>
</evidence>
<dbReference type="STRING" id="1123382.SAMN02745221_01268"/>
<dbReference type="Proteomes" id="UP000242329">
    <property type="component" value="Unassembled WGS sequence"/>
</dbReference>
<dbReference type="GO" id="GO:0004799">
    <property type="term" value="F:thymidylate synthase activity"/>
    <property type="evidence" value="ECO:0007669"/>
    <property type="project" value="TreeGrafter"/>
</dbReference>
<dbReference type="PROSITE" id="PS51331">
    <property type="entry name" value="THYX"/>
    <property type="match status" value="1"/>
</dbReference>
<dbReference type="Pfam" id="PF02511">
    <property type="entry name" value="Thy1"/>
    <property type="match status" value="1"/>
</dbReference>
<reference evidence="3" key="1">
    <citation type="submission" date="2016-11" db="EMBL/GenBank/DDBJ databases">
        <authorList>
            <person name="Varghese N."/>
            <person name="Submissions S."/>
        </authorList>
    </citation>
    <scope>NUCLEOTIDE SEQUENCE [LARGE SCALE GENOMIC DNA]</scope>
    <source>
        <strain evidence="3">DSM 11003</strain>
    </source>
</reference>
<dbReference type="CDD" id="cd20175">
    <property type="entry name" value="ThyX"/>
    <property type="match status" value="1"/>
</dbReference>
<dbReference type="GO" id="GO:0050797">
    <property type="term" value="F:thymidylate synthase (FAD) activity"/>
    <property type="evidence" value="ECO:0007669"/>
    <property type="project" value="UniProtKB-UniRule"/>
</dbReference>
<dbReference type="GO" id="GO:0070402">
    <property type="term" value="F:NADPH binding"/>
    <property type="evidence" value="ECO:0007669"/>
    <property type="project" value="TreeGrafter"/>
</dbReference>
<evidence type="ECO:0000256" key="1">
    <source>
        <dbReference type="NCBIfam" id="TIGR02170"/>
    </source>
</evidence>
<dbReference type="AlphaFoldDB" id="A0A1M5NR36"/>
<dbReference type="EC" id="2.1.1.148" evidence="1"/>
<dbReference type="NCBIfam" id="TIGR02170">
    <property type="entry name" value="thyX"/>
    <property type="match status" value="1"/>
</dbReference>
<dbReference type="InterPro" id="IPR036098">
    <property type="entry name" value="Thymidylate_synthase_ThyX_sf"/>
</dbReference>
<dbReference type="PANTHER" id="PTHR34934:SF1">
    <property type="entry name" value="FLAVIN-DEPENDENT THYMIDYLATE SYNTHASE"/>
    <property type="match status" value="1"/>
</dbReference>
<dbReference type="PANTHER" id="PTHR34934">
    <property type="entry name" value="FLAVIN-DEPENDENT THYMIDYLATE SYNTHASE"/>
    <property type="match status" value="1"/>
</dbReference>
<dbReference type="RefSeq" id="WP_073091707.1">
    <property type="nucleotide sequence ID" value="NZ_FQWY01000018.1"/>
</dbReference>
<sequence>MIKIKPQVLVPGEELRKGKMLFIERCARICYKSEDSIKEEINVDFLKNLLSRGHESVIEHEKVSVMFIVDRGISHEIVRHRIGSYSQESTRYCNYAKDKFGREITVIEPYFLSGEAYAEWEKACLQAEKSYFNLLSKGCSPQEARSVLPTCLKTEIAVTYNLREWRHFFRLRCDKAAHPQMRQVAIPLLLLFREKIPVLFDDIEYDRQFPEEHYAQVVITDYFFRPYQG</sequence>
<dbReference type="GO" id="GO:0006231">
    <property type="term" value="P:dTMP biosynthetic process"/>
    <property type="evidence" value="ECO:0007669"/>
    <property type="project" value="UniProtKB-UniRule"/>
</dbReference>
<organism evidence="2 3">
    <name type="scientific">Thermosyntropha lipolytica DSM 11003</name>
    <dbReference type="NCBI Taxonomy" id="1123382"/>
    <lineage>
        <taxon>Bacteria</taxon>
        <taxon>Bacillati</taxon>
        <taxon>Bacillota</taxon>
        <taxon>Clostridia</taxon>
        <taxon>Eubacteriales</taxon>
        <taxon>Syntrophomonadaceae</taxon>
        <taxon>Thermosyntropha</taxon>
    </lineage>
</organism>
<name>A0A1M5NR36_9FIRM</name>
<evidence type="ECO:0000313" key="2">
    <source>
        <dbReference type="EMBL" id="SHG91938.1"/>
    </source>
</evidence>
<gene>
    <name evidence="2" type="ORF">SAMN02745221_01268</name>
</gene>
<dbReference type="SUPFAM" id="SSF69796">
    <property type="entry name" value="Thymidylate synthase-complementing protein Thy1"/>
    <property type="match status" value="1"/>
</dbReference>